<dbReference type="PROSITE" id="PS51585">
    <property type="entry name" value="SAM_MT_TPMT"/>
    <property type="match status" value="1"/>
</dbReference>
<dbReference type="Gene3D" id="3.40.50.150">
    <property type="entry name" value="Vaccinia Virus protein VP39"/>
    <property type="match status" value="1"/>
</dbReference>
<dbReference type="PANTHER" id="PTHR10259">
    <property type="entry name" value="THIOPURINE S-METHYLTRANSFERASE"/>
    <property type="match status" value="1"/>
</dbReference>
<reference evidence="4" key="1">
    <citation type="journal article" date="2014" name="Int. J. Syst. Evol. Microbiol.">
        <title>Complete genome sequence of Corynebacterium casei LMG S-19264T (=DSM 44701T), isolated from a smear-ripened cheese.</title>
        <authorList>
            <consortium name="US DOE Joint Genome Institute (JGI-PGF)"/>
            <person name="Walter F."/>
            <person name="Albersmeier A."/>
            <person name="Kalinowski J."/>
            <person name="Ruckert C."/>
        </authorList>
    </citation>
    <scope>NUCLEOTIDE SEQUENCE</scope>
    <source>
        <strain evidence="4">CGMCC 1.14984</strain>
    </source>
</reference>
<dbReference type="SUPFAM" id="SSF53335">
    <property type="entry name" value="S-adenosyl-L-methionine-dependent methyltransferases"/>
    <property type="match status" value="1"/>
</dbReference>
<dbReference type="GO" id="GO:0008119">
    <property type="term" value="F:thiopurine S-methyltransferase activity"/>
    <property type="evidence" value="ECO:0007669"/>
    <property type="project" value="TreeGrafter"/>
</dbReference>
<dbReference type="PANTHER" id="PTHR10259:SF11">
    <property type="entry name" value="THIOPURINE S-METHYLTRANSFERASE"/>
    <property type="match status" value="1"/>
</dbReference>
<dbReference type="AlphaFoldDB" id="A0A8J3A2K8"/>
<proteinExistence type="predicted"/>
<organism evidence="4 6">
    <name type="scientific">Aquisalinus luteolus</name>
    <dbReference type="NCBI Taxonomy" id="1566827"/>
    <lineage>
        <taxon>Bacteria</taxon>
        <taxon>Pseudomonadati</taxon>
        <taxon>Pseudomonadota</taxon>
        <taxon>Alphaproteobacteria</taxon>
        <taxon>Parvularculales</taxon>
        <taxon>Parvularculaceae</taxon>
        <taxon>Aquisalinus</taxon>
    </lineage>
</organism>
<dbReference type="EMBL" id="VCJR02000001">
    <property type="protein sequence ID" value="NHK27385.1"/>
    <property type="molecule type" value="Genomic_DNA"/>
</dbReference>
<dbReference type="InterPro" id="IPR029063">
    <property type="entry name" value="SAM-dependent_MTases_sf"/>
</dbReference>
<evidence type="ECO:0000256" key="2">
    <source>
        <dbReference type="ARBA" id="ARBA00022679"/>
    </source>
</evidence>
<dbReference type="RefSeq" id="WP_155138291.1">
    <property type="nucleotide sequence ID" value="NZ_BMGZ01000001.1"/>
</dbReference>
<keyword evidence="2" id="KW-0808">Transferase</keyword>
<evidence type="ECO:0000313" key="4">
    <source>
        <dbReference type="EMBL" id="GGH95276.1"/>
    </source>
</evidence>
<dbReference type="Proteomes" id="UP000818603">
    <property type="component" value="Unassembled WGS sequence"/>
</dbReference>
<dbReference type="Proteomes" id="UP000621856">
    <property type="component" value="Unassembled WGS sequence"/>
</dbReference>
<keyword evidence="7" id="KW-1185">Reference proteome</keyword>
<comment type="caution">
    <text evidence="4">The sequence shown here is derived from an EMBL/GenBank/DDBJ whole genome shotgun (WGS) entry which is preliminary data.</text>
</comment>
<evidence type="ECO:0000313" key="5">
    <source>
        <dbReference type="EMBL" id="NHK27385.1"/>
    </source>
</evidence>
<accession>A0A8J3A2K8</accession>
<protein>
    <submittedName>
        <fullName evidence="4">SAM-dependent methyltransferase</fullName>
    </submittedName>
    <submittedName>
        <fullName evidence="5">Thiopurine S-methyltransferase</fullName>
    </submittedName>
</protein>
<sequence>MSEAESEDRKPVDWEERFKADDAPWERGELHPAFTMWLDAGLIASGKSVYVPGCGRSLEPLAFASLGLEVSAVDYASSAIVWQWTQFKAAGLTGTLVTGDALAFRPDSPVDLYYEQTFLCAIHPSKREEYEKAAFEQIAPGGHLLALFMQKEERGGPPYGCDMDEMRALFGEESWAWPDAEPQAFPHPSLGGKAELAVALKRK</sequence>
<evidence type="ECO:0000313" key="7">
    <source>
        <dbReference type="Proteomes" id="UP000818603"/>
    </source>
</evidence>
<dbReference type="Pfam" id="PF05724">
    <property type="entry name" value="TPMT"/>
    <property type="match status" value="1"/>
</dbReference>
<dbReference type="EMBL" id="BMGZ01000001">
    <property type="protein sequence ID" value="GGH95276.1"/>
    <property type="molecule type" value="Genomic_DNA"/>
</dbReference>
<evidence type="ECO:0000256" key="3">
    <source>
        <dbReference type="ARBA" id="ARBA00022691"/>
    </source>
</evidence>
<dbReference type="InterPro" id="IPR008854">
    <property type="entry name" value="TPMT"/>
</dbReference>
<dbReference type="GO" id="GO:0032259">
    <property type="term" value="P:methylation"/>
    <property type="evidence" value="ECO:0007669"/>
    <property type="project" value="UniProtKB-KW"/>
</dbReference>
<keyword evidence="1 4" id="KW-0489">Methyltransferase</keyword>
<name>A0A8J3A2K8_9PROT</name>
<evidence type="ECO:0000313" key="6">
    <source>
        <dbReference type="Proteomes" id="UP000621856"/>
    </source>
</evidence>
<reference evidence="5 7" key="2">
    <citation type="submission" date="2020-02" db="EMBL/GenBank/DDBJ databases">
        <title>Genome sequence of Parvularcula flava strain NH6-79.</title>
        <authorList>
            <person name="Abdul Karim M.H."/>
            <person name="Lam M.Q."/>
            <person name="Chen S.J."/>
            <person name="Yahya A."/>
            <person name="Shahir S."/>
            <person name="Shamsir M.S."/>
            <person name="Chong C.S."/>
        </authorList>
    </citation>
    <scope>NUCLEOTIDE SEQUENCE [LARGE SCALE GENOMIC DNA]</scope>
    <source>
        <strain evidence="5 7">NH6-79</strain>
    </source>
</reference>
<keyword evidence="3" id="KW-0949">S-adenosyl-L-methionine</keyword>
<reference evidence="4" key="3">
    <citation type="submission" date="2020-09" db="EMBL/GenBank/DDBJ databases">
        <authorList>
            <person name="Sun Q."/>
            <person name="Zhou Y."/>
        </authorList>
    </citation>
    <scope>NUCLEOTIDE SEQUENCE</scope>
    <source>
        <strain evidence="4">CGMCC 1.14984</strain>
    </source>
</reference>
<gene>
    <name evidence="5" type="ORF">FF098_005660</name>
    <name evidence="4" type="ORF">GCM10011355_11430</name>
</gene>
<evidence type="ECO:0000256" key="1">
    <source>
        <dbReference type="ARBA" id="ARBA00022603"/>
    </source>
</evidence>